<dbReference type="Gene3D" id="2.160.20.10">
    <property type="entry name" value="Single-stranded right-handed beta-helix, Pectin lyase-like"/>
    <property type="match status" value="2"/>
</dbReference>
<evidence type="ECO:0000313" key="3">
    <source>
        <dbReference type="EMBL" id="MBC8543592.1"/>
    </source>
</evidence>
<feature type="chain" id="PRO_5038425675" evidence="1">
    <location>
        <begin position="25"/>
        <end position="727"/>
    </location>
</feature>
<evidence type="ECO:0000256" key="1">
    <source>
        <dbReference type="SAM" id="SignalP"/>
    </source>
</evidence>
<dbReference type="EMBL" id="JACRSQ010000010">
    <property type="protein sequence ID" value="MBC8543592.1"/>
    <property type="molecule type" value="Genomic_DNA"/>
</dbReference>
<dbReference type="Pfam" id="PF13229">
    <property type="entry name" value="Beta_helix"/>
    <property type="match status" value="2"/>
</dbReference>
<feature type="signal peptide" evidence="1">
    <location>
        <begin position="1"/>
        <end position="24"/>
    </location>
</feature>
<dbReference type="PANTHER" id="PTHR36453">
    <property type="entry name" value="SECRETED PROTEIN-RELATED"/>
    <property type="match status" value="1"/>
</dbReference>
<organism evidence="3 4">
    <name type="scientific">Bianquea renquensis</name>
    <dbReference type="NCBI Taxonomy" id="2763661"/>
    <lineage>
        <taxon>Bacteria</taxon>
        <taxon>Bacillati</taxon>
        <taxon>Bacillota</taxon>
        <taxon>Clostridia</taxon>
        <taxon>Eubacteriales</taxon>
        <taxon>Bianqueaceae</taxon>
        <taxon>Bianquea</taxon>
    </lineage>
</organism>
<dbReference type="InterPro" id="IPR006626">
    <property type="entry name" value="PbH1"/>
</dbReference>
<dbReference type="SUPFAM" id="SSF51126">
    <property type="entry name" value="Pectin lyase-like"/>
    <property type="match status" value="1"/>
</dbReference>
<proteinExistence type="predicted"/>
<dbReference type="RefSeq" id="WP_177719528.1">
    <property type="nucleotide sequence ID" value="NZ_JACRSQ010000010.1"/>
</dbReference>
<comment type="caution">
    <text evidence="3">The sequence shown here is derived from an EMBL/GenBank/DDBJ whole genome shotgun (WGS) entry which is preliminary data.</text>
</comment>
<evidence type="ECO:0000313" key="4">
    <source>
        <dbReference type="Proteomes" id="UP000657006"/>
    </source>
</evidence>
<dbReference type="InterPro" id="IPR011050">
    <property type="entry name" value="Pectin_lyase_fold/virulence"/>
</dbReference>
<keyword evidence="4" id="KW-1185">Reference proteome</keyword>
<protein>
    <submittedName>
        <fullName evidence="3">Right-handed parallel beta-helix repeat-containing protein</fullName>
    </submittedName>
</protein>
<dbReference type="SMART" id="SM00710">
    <property type="entry name" value="PbH1"/>
    <property type="match status" value="6"/>
</dbReference>
<accession>A0A926DTS4</accession>
<dbReference type="InterPro" id="IPR039448">
    <property type="entry name" value="Beta_helix"/>
</dbReference>
<feature type="domain" description="Right handed beta helix" evidence="2">
    <location>
        <begin position="427"/>
        <end position="559"/>
    </location>
</feature>
<gene>
    <name evidence="3" type="ORF">H8730_08550</name>
</gene>
<name>A0A926DTS4_9FIRM</name>
<reference evidence="3" key="1">
    <citation type="submission" date="2020-08" db="EMBL/GenBank/DDBJ databases">
        <title>Genome public.</title>
        <authorList>
            <person name="Liu C."/>
            <person name="Sun Q."/>
        </authorList>
    </citation>
    <scope>NUCLEOTIDE SEQUENCE</scope>
    <source>
        <strain evidence="3">NSJ-32</strain>
    </source>
</reference>
<dbReference type="PANTHER" id="PTHR36453:SF1">
    <property type="entry name" value="RIGHT HANDED BETA HELIX DOMAIN-CONTAINING PROTEIN"/>
    <property type="match status" value="1"/>
</dbReference>
<feature type="domain" description="Right handed beta helix" evidence="2">
    <location>
        <begin position="345"/>
        <end position="418"/>
    </location>
</feature>
<sequence length="727" mass="80246">MKKVFSWILMLTLVCSAFLPSKTAAEATTTTAKTYYVALSGDDSNDGTIDNPFQTLEAARDKIRQEGSEGGVTVYIRGGEYTRGSSFELTEADSGTAENPIIYAAYPGETVTFTGQATLDNSKFQAVTDSAILARLPQEVQDKVMVYDLKAEGIPSGQLPKRIVFQGTEPAAPILYVDGVKQMVASYPNQTEGQSSTYIQATSIVDRGWQDLSPWDPDLPNRPGPVLSYAGSPDEARIDKWAQEDEVFIMGSLAWEWEVNTLQAVVDATQKTITGQYPVSITDRVLSGGGFYGYNLLCELDTAGEYYIDRTLVNGEKTDKLYLHVGDGLGDKTIKLDVLGEPFVAMTNASYVSLEGLDFHGTLDTAVTMINCESCGVYDSDISGCSLYGVYIDEGHNNIVSGCCIHDLTSEGVYMDGGDFETLEPAGHIVENCEIYNCNSGLVVYGVGQIVRRNYIHDLPFQAVGYLGNDFLFEFNYINNVCYNTSDAGVFYSGRNWTARGTVIRYNYMRDISRGTGVTFGIYCDDALSSIEAYGNIFDNFGMQGVALGGGRENIFHDNIYIDVPGWKINSDARTLSYDWFNTTDSVRGYNEKPINNEYWSAKYPELAATYGHLVLDADNPAIADKTVKESLDPDLFNPMFPAGNKVYDEIVVGSSDWNITYLISYNDIDMIHEFGDFEDPVTYWQVEEALESYRDSLVNGVQTATPEQMEAWKAAYVAQLTPVNNN</sequence>
<keyword evidence="1" id="KW-0732">Signal</keyword>
<dbReference type="AlphaFoldDB" id="A0A926DTS4"/>
<dbReference type="Proteomes" id="UP000657006">
    <property type="component" value="Unassembled WGS sequence"/>
</dbReference>
<dbReference type="InterPro" id="IPR012334">
    <property type="entry name" value="Pectin_lyas_fold"/>
</dbReference>
<evidence type="ECO:0000259" key="2">
    <source>
        <dbReference type="Pfam" id="PF13229"/>
    </source>
</evidence>